<feature type="chain" id="PRO_5021393571" description="Tyrosinase" evidence="17">
    <location>
        <begin position="21"/>
        <end position="503"/>
    </location>
</feature>
<dbReference type="InterPro" id="IPR002227">
    <property type="entry name" value="Tyrosinase_Cu-bd"/>
</dbReference>
<sequence length="503" mass="57676">MRLLLLHGVFFLQCVRLSQQQFPRLCATTEALLSKECCPVWDGDGSACGASSGRGFCRDVEVSDLPNGLNYPFSGLDDRERWPLVFYNRTCQCASNYMGFNCGECQFGLFGTNCGERRESVRRNVFHLSAAERRKLISYLNLAKHTVSQDYVIAIGTYREMNNGSTPLFSDVSTYDVFVWMHYYVSRNALLGGPGNVWTDVDFAHWAPAFLPWHRVYLLHWERDIRKLTGDFEFSIPYWDWRDAQGCDVCTDDLMGGRSPQDPNLISPASVFSSWRVRHLSSSSCHFHPLPLSFLFTSPAYFHLILWALCTLADLALKRRQAMAAFLNSKLCSLSLYIVKVFFKFGSVTVVRYSATVIYEQWLRRHAPEQTQYPEFNAPIGHNRQYHMVPFIPLHRNIEYFTPSKDLGYEYSYMLDSGKYRVISEVLSPYLELMMEVWPWLLGALVLGALVAMTVAAVAVTMTQVFWGAWPWQRGEKSSAFHLPEREPLIISSDSDTPNYHTV</sequence>
<dbReference type="GO" id="GO:0042438">
    <property type="term" value="P:melanin biosynthetic process"/>
    <property type="evidence" value="ECO:0007669"/>
    <property type="project" value="UniProtKB-KW"/>
</dbReference>
<feature type="transmembrane region" description="Helical" evidence="16">
    <location>
        <begin position="437"/>
        <end position="470"/>
    </location>
</feature>
<evidence type="ECO:0000256" key="17">
    <source>
        <dbReference type="SAM" id="SignalP"/>
    </source>
</evidence>
<comment type="similarity">
    <text evidence="3">Belongs to the tyrosinase family.</text>
</comment>
<reference evidence="19" key="2">
    <citation type="submission" date="2025-08" db="UniProtKB">
        <authorList>
            <consortium name="Ensembl"/>
        </authorList>
    </citation>
    <scope>IDENTIFICATION</scope>
</reference>
<keyword evidence="12 16" id="KW-0472">Membrane</keyword>
<evidence type="ECO:0000256" key="10">
    <source>
        <dbReference type="ARBA" id="ARBA00023033"/>
    </source>
</evidence>
<dbReference type="PRINTS" id="PR00092">
    <property type="entry name" value="TYROSINASE"/>
</dbReference>
<comment type="subcellular location">
    <subcellularLocation>
        <location evidence="2">Melanosome membrane</location>
        <topology evidence="2">Single-pass type I membrane protein</topology>
    </subcellularLocation>
</comment>
<feature type="domain" description="Tyrosinase copper-binding" evidence="18">
    <location>
        <begin position="205"/>
        <end position="222"/>
    </location>
</feature>
<dbReference type="GO" id="GO:0004503">
    <property type="term" value="F:tyrosinase activity"/>
    <property type="evidence" value="ECO:0007669"/>
    <property type="project" value="UniProtKB-EC"/>
</dbReference>
<dbReference type="SUPFAM" id="SSF48056">
    <property type="entry name" value="Di-copper centre-containing domain"/>
    <property type="match status" value="1"/>
</dbReference>
<evidence type="ECO:0000256" key="12">
    <source>
        <dbReference type="ARBA" id="ARBA00023136"/>
    </source>
</evidence>
<keyword evidence="11" id="KW-0470">Melanin biosynthesis</keyword>
<proteinExistence type="inferred from homology"/>
<feature type="signal peptide" evidence="17">
    <location>
        <begin position="1"/>
        <end position="20"/>
    </location>
</feature>
<comment type="cofactor">
    <cofactor evidence="1">
        <name>Cu(2+)</name>
        <dbReference type="ChEBI" id="CHEBI:29036"/>
    </cofactor>
</comment>
<keyword evidence="6" id="KW-0479">Metal-binding</keyword>
<evidence type="ECO:0000256" key="14">
    <source>
        <dbReference type="ARBA" id="ARBA00039304"/>
    </source>
</evidence>
<keyword evidence="5 16" id="KW-0812">Transmembrane</keyword>
<dbReference type="PANTHER" id="PTHR11474:SF124">
    <property type="entry name" value="TYROSINASE"/>
    <property type="match status" value="1"/>
</dbReference>
<evidence type="ECO:0000313" key="20">
    <source>
        <dbReference type="Proteomes" id="UP000314982"/>
    </source>
</evidence>
<evidence type="ECO:0000256" key="1">
    <source>
        <dbReference type="ARBA" id="ARBA00001973"/>
    </source>
</evidence>
<evidence type="ECO:0000256" key="11">
    <source>
        <dbReference type="ARBA" id="ARBA00023101"/>
    </source>
</evidence>
<dbReference type="GeneTree" id="ENSGT00940000155336"/>
<name>A0A4W5Q7Q2_9TELE</name>
<dbReference type="PANTHER" id="PTHR11474">
    <property type="entry name" value="TYROSINASE FAMILY MEMBER"/>
    <property type="match status" value="1"/>
</dbReference>
<dbReference type="Pfam" id="PF00264">
    <property type="entry name" value="Tyrosinase"/>
    <property type="match status" value="1"/>
</dbReference>
<dbReference type="Ensembl" id="ENSHHUT00000074407.1">
    <property type="protein sequence ID" value="ENSHHUP00000072017.1"/>
    <property type="gene ID" value="ENSHHUG00000042288.1"/>
</dbReference>
<keyword evidence="13" id="KW-0325">Glycoprotein</keyword>
<dbReference type="GO" id="GO:0033162">
    <property type="term" value="C:melanosome membrane"/>
    <property type="evidence" value="ECO:0007669"/>
    <property type="project" value="UniProtKB-SubCell"/>
</dbReference>
<accession>A0A4W5Q7Q2</accession>
<evidence type="ECO:0000313" key="19">
    <source>
        <dbReference type="Ensembl" id="ENSHHUP00000072017.1"/>
    </source>
</evidence>
<dbReference type="STRING" id="62062.ENSHHUP00000072017"/>
<keyword evidence="7 17" id="KW-0732">Signal</keyword>
<keyword evidence="20" id="KW-1185">Reference proteome</keyword>
<evidence type="ECO:0000256" key="5">
    <source>
        <dbReference type="ARBA" id="ARBA00022692"/>
    </source>
</evidence>
<dbReference type="GO" id="GO:0046872">
    <property type="term" value="F:metal ion binding"/>
    <property type="evidence" value="ECO:0007669"/>
    <property type="project" value="UniProtKB-KW"/>
</dbReference>
<dbReference type="AlphaFoldDB" id="A0A4W5Q7Q2"/>
<reference evidence="20" key="1">
    <citation type="submission" date="2018-06" db="EMBL/GenBank/DDBJ databases">
        <title>Genome assembly of Danube salmon.</title>
        <authorList>
            <person name="Macqueen D.J."/>
            <person name="Gundappa M.K."/>
        </authorList>
    </citation>
    <scope>NUCLEOTIDE SEQUENCE [LARGE SCALE GENOMIC DNA]</scope>
</reference>
<reference evidence="19" key="3">
    <citation type="submission" date="2025-09" db="UniProtKB">
        <authorList>
            <consortium name="Ensembl"/>
        </authorList>
    </citation>
    <scope>IDENTIFICATION</scope>
</reference>
<evidence type="ECO:0000256" key="8">
    <source>
        <dbReference type="ARBA" id="ARBA00023002"/>
    </source>
</evidence>
<evidence type="ECO:0000256" key="15">
    <source>
        <dbReference type="ARBA" id="ARBA00042251"/>
    </source>
</evidence>
<evidence type="ECO:0000256" key="13">
    <source>
        <dbReference type="ARBA" id="ARBA00023180"/>
    </source>
</evidence>
<dbReference type="InterPro" id="IPR008922">
    <property type="entry name" value="Di-copper_centre_dom_sf"/>
</dbReference>
<evidence type="ECO:0000259" key="18">
    <source>
        <dbReference type="PROSITE" id="PS00497"/>
    </source>
</evidence>
<keyword evidence="8" id="KW-0560">Oxidoreductase</keyword>
<dbReference type="EC" id="1.14.18.1" evidence="4"/>
<dbReference type="GO" id="GO:0043473">
    <property type="term" value="P:pigmentation"/>
    <property type="evidence" value="ECO:0007669"/>
    <property type="project" value="TreeGrafter"/>
</dbReference>
<organism evidence="19 20">
    <name type="scientific">Hucho hucho</name>
    <name type="common">huchen</name>
    <dbReference type="NCBI Taxonomy" id="62062"/>
    <lineage>
        <taxon>Eukaryota</taxon>
        <taxon>Metazoa</taxon>
        <taxon>Chordata</taxon>
        <taxon>Craniata</taxon>
        <taxon>Vertebrata</taxon>
        <taxon>Euteleostomi</taxon>
        <taxon>Actinopterygii</taxon>
        <taxon>Neopterygii</taxon>
        <taxon>Teleostei</taxon>
        <taxon>Protacanthopterygii</taxon>
        <taxon>Salmoniformes</taxon>
        <taxon>Salmonidae</taxon>
        <taxon>Salmoninae</taxon>
        <taxon>Hucho</taxon>
    </lineage>
</organism>
<dbReference type="InterPro" id="IPR050316">
    <property type="entry name" value="Tyrosinase/Hemocyanin"/>
</dbReference>
<keyword evidence="10" id="KW-0503">Monooxygenase</keyword>
<keyword evidence="9" id="KW-0186">Copper</keyword>
<dbReference type="Gene3D" id="1.10.1280.10">
    <property type="entry name" value="Di-copper center containing domain from catechol oxidase"/>
    <property type="match status" value="1"/>
</dbReference>
<evidence type="ECO:0000256" key="3">
    <source>
        <dbReference type="ARBA" id="ARBA00009928"/>
    </source>
</evidence>
<evidence type="ECO:0000256" key="6">
    <source>
        <dbReference type="ARBA" id="ARBA00022723"/>
    </source>
</evidence>
<dbReference type="Proteomes" id="UP000314982">
    <property type="component" value="Unassembled WGS sequence"/>
</dbReference>
<evidence type="ECO:0000256" key="2">
    <source>
        <dbReference type="ARBA" id="ARBA00004573"/>
    </source>
</evidence>
<evidence type="ECO:0000256" key="16">
    <source>
        <dbReference type="SAM" id="Phobius"/>
    </source>
</evidence>
<dbReference type="PROSITE" id="PS00497">
    <property type="entry name" value="TYROSINASE_1"/>
    <property type="match status" value="1"/>
</dbReference>
<protein>
    <recommendedName>
        <fullName evidence="14">Tyrosinase</fullName>
        <ecNumber evidence="4">1.14.18.1</ecNumber>
    </recommendedName>
    <alternativeName>
        <fullName evidence="15">Monophenol monooxygenase</fullName>
    </alternativeName>
</protein>
<keyword evidence="16" id="KW-1133">Transmembrane helix</keyword>
<evidence type="ECO:0000256" key="7">
    <source>
        <dbReference type="ARBA" id="ARBA00022729"/>
    </source>
</evidence>
<evidence type="ECO:0000256" key="9">
    <source>
        <dbReference type="ARBA" id="ARBA00023008"/>
    </source>
</evidence>
<evidence type="ECO:0000256" key="4">
    <source>
        <dbReference type="ARBA" id="ARBA00011906"/>
    </source>
</evidence>